<dbReference type="Proteomes" id="UP000001208">
    <property type="component" value="Chromosome"/>
</dbReference>
<evidence type="ECO:0000259" key="6">
    <source>
        <dbReference type="Pfam" id="PF13720"/>
    </source>
</evidence>
<dbReference type="eggNOG" id="COG1043">
    <property type="taxonomic scope" value="Bacteria"/>
</dbReference>
<dbReference type="RefSeq" id="WP_012499328.1">
    <property type="nucleotide sequence ID" value="NC_011026.1"/>
</dbReference>
<dbReference type="PANTHER" id="PTHR43480:SF1">
    <property type="entry name" value="ACYL-[ACYL-CARRIER-PROTEIN]--UDP-N-ACETYLGLUCOSAMINE O-ACYLTRANSFERASE, MITOCHONDRIAL-RELATED"/>
    <property type="match status" value="1"/>
</dbReference>
<dbReference type="PIRSF" id="PIRSF000456">
    <property type="entry name" value="UDP-GlcNAc_acltr"/>
    <property type="match status" value="1"/>
</dbReference>
<dbReference type="KEGG" id="cts:Ctha_0776"/>
<dbReference type="NCBIfam" id="NF003657">
    <property type="entry name" value="PRK05289.1"/>
    <property type="match status" value="1"/>
</dbReference>
<organism evidence="7 8">
    <name type="scientific">Chloroherpeton thalassium (strain ATCC 35110 / GB-78)</name>
    <dbReference type="NCBI Taxonomy" id="517418"/>
    <lineage>
        <taxon>Bacteria</taxon>
        <taxon>Pseudomonadati</taxon>
        <taxon>Chlorobiota</taxon>
        <taxon>Chlorobiia</taxon>
        <taxon>Chlorobiales</taxon>
        <taxon>Chloroherpetonaceae</taxon>
        <taxon>Chloroherpeton</taxon>
    </lineage>
</organism>
<dbReference type="GO" id="GO:0016020">
    <property type="term" value="C:membrane"/>
    <property type="evidence" value="ECO:0007669"/>
    <property type="project" value="GOC"/>
</dbReference>
<sequence>MSTISETKIHPLASVSSTAKIGNGVKIHPFAVIEDDVEIDDGAIIDPHAVLLSGVRIGKDCHIHSGAVLGAKPQDLKFRGEKTYVFIGDRSVIRECVTINVGTKASGQTIIGSDCLLMAYVHVGHDCIIGNHVIIANTVQFGGHCEVGDYVVIGGMTGLHQFVRVGRHVMLGAMTKNVHDIPPYVTTSHDRYEGVNVIGLKRRGYSSETISHIRDVYRVIFQSGLLIKNAVEKVKAEFPKTPEVEEILAFFEAESKRKYIRPYMVGKA</sequence>
<dbReference type="GO" id="GO:0009245">
    <property type="term" value="P:lipid A biosynthetic process"/>
    <property type="evidence" value="ECO:0007669"/>
    <property type="project" value="UniProtKB-KW"/>
</dbReference>
<dbReference type="AlphaFoldDB" id="B3QWD1"/>
<evidence type="ECO:0000313" key="7">
    <source>
        <dbReference type="EMBL" id="ACF13244.1"/>
    </source>
</evidence>
<evidence type="ECO:0000256" key="4">
    <source>
        <dbReference type="ARBA" id="ARBA00023098"/>
    </source>
</evidence>
<dbReference type="NCBIfam" id="TIGR01852">
    <property type="entry name" value="lipid_A_lpxA"/>
    <property type="match status" value="1"/>
</dbReference>
<dbReference type="Gene3D" id="1.20.1180.10">
    <property type="entry name" value="Udp N-acetylglucosamine O-acyltransferase, C-terminal domain"/>
    <property type="match status" value="1"/>
</dbReference>
<dbReference type="STRING" id="517418.Ctha_0776"/>
<dbReference type="InterPro" id="IPR029098">
    <property type="entry name" value="Acetyltransf_C"/>
</dbReference>
<reference evidence="7 8" key="1">
    <citation type="submission" date="2008-06" db="EMBL/GenBank/DDBJ databases">
        <title>Complete sequence of Chloroherpeton thalassium ATCC 35110.</title>
        <authorList>
            <consortium name="US DOE Joint Genome Institute"/>
            <person name="Lucas S."/>
            <person name="Copeland A."/>
            <person name="Lapidus A."/>
            <person name="Glavina del Rio T."/>
            <person name="Dalin E."/>
            <person name="Tice H."/>
            <person name="Bruce D."/>
            <person name="Goodwin L."/>
            <person name="Pitluck S."/>
            <person name="Schmutz J."/>
            <person name="Larimer F."/>
            <person name="Land M."/>
            <person name="Hauser L."/>
            <person name="Kyrpides N."/>
            <person name="Mikhailova N."/>
            <person name="Liu Z."/>
            <person name="Li T."/>
            <person name="Zhao F."/>
            <person name="Overmann J."/>
            <person name="Bryant D.A."/>
            <person name="Richardson P."/>
        </authorList>
    </citation>
    <scope>NUCLEOTIDE SEQUENCE [LARGE SCALE GENOMIC DNA]</scope>
    <source>
        <strain evidence="8">ATCC 35110 / GB-78</strain>
    </source>
</reference>
<proteinExistence type="predicted"/>
<dbReference type="PANTHER" id="PTHR43480">
    <property type="entry name" value="ACYL-[ACYL-CARRIER-PROTEIN]--UDP-N-ACETYLGLUCOSAMINE O-ACYLTRANSFERASE"/>
    <property type="match status" value="1"/>
</dbReference>
<dbReference type="InterPro" id="IPR037157">
    <property type="entry name" value="Acetyltransf_C_sf"/>
</dbReference>
<accession>B3QWD1</accession>
<keyword evidence="1" id="KW-0444">Lipid biosynthesis</keyword>
<dbReference type="EMBL" id="CP001100">
    <property type="protein sequence ID" value="ACF13244.1"/>
    <property type="molecule type" value="Genomic_DNA"/>
</dbReference>
<dbReference type="EC" id="2.3.1.129" evidence="7"/>
<keyword evidence="5 7" id="KW-0012">Acyltransferase</keyword>
<evidence type="ECO:0000313" key="8">
    <source>
        <dbReference type="Proteomes" id="UP000001208"/>
    </source>
</evidence>
<keyword evidence="2" id="KW-0441">Lipid A biosynthesis</keyword>
<name>B3QWD1_CHLT3</name>
<dbReference type="GO" id="GO:0008780">
    <property type="term" value="F:acyl-[acyl-carrier-protein]-UDP-N-acetylglucosamine O-acyltransferase activity"/>
    <property type="evidence" value="ECO:0007669"/>
    <property type="project" value="UniProtKB-EC"/>
</dbReference>
<dbReference type="InterPro" id="IPR010137">
    <property type="entry name" value="Lipid_A_LpxA"/>
</dbReference>
<feature type="domain" description="UDP N-acetylglucosamine O-acyltransferase C-terminal" evidence="6">
    <location>
        <begin position="180"/>
        <end position="257"/>
    </location>
</feature>
<keyword evidence="8" id="KW-1185">Reference proteome</keyword>
<dbReference type="HOGENOM" id="CLU_061249_0_0_10"/>
<evidence type="ECO:0000256" key="5">
    <source>
        <dbReference type="ARBA" id="ARBA00023315"/>
    </source>
</evidence>
<evidence type="ECO:0000256" key="2">
    <source>
        <dbReference type="ARBA" id="ARBA00022556"/>
    </source>
</evidence>
<evidence type="ECO:0000256" key="1">
    <source>
        <dbReference type="ARBA" id="ARBA00022516"/>
    </source>
</evidence>
<dbReference type="InterPro" id="IPR001451">
    <property type="entry name" value="Hexapep"/>
</dbReference>
<dbReference type="InterPro" id="IPR011004">
    <property type="entry name" value="Trimer_LpxA-like_sf"/>
</dbReference>
<dbReference type="Pfam" id="PF00132">
    <property type="entry name" value="Hexapep"/>
    <property type="match status" value="2"/>
</dbReference>
<evidence type="ECO:0000256" key="3">
    <source>
        <dbReference type="ARBA" id="ARBA00022679"/>
    </source>
</evidence>
<keyword evidence="3 7" id="KW-0808">Transferase</keyword>
<dbReference type="Gene3D" id="2.160.10.10">
    <property type="entry name" value="Hexapeptide repeat proteins"/>
    <property type="match status" value="1"/>
</dbReference>
<gene>
    <name evidence="7" type="ordered locus">Ctha_0776</name>
</gene>
<dbReference type="SUPFAM" id="SSF51161">
    <property type="entry name" value="Trimeric LpxA-like enzymes"/>
    <property type="match status" value="1"/>
</dbReference>
<keyword evidence="4" id="KW-0443">Lipid metabolism</keyword>
<dbReference type="Pfam" id="PF13720">
    <property type="entry name" value="Acetyltransf_11"/>
    <property type="match status" value="1"/>
</dbReference>
<protein>
    <submittedName>
        <fullName evidence="7">Acyl-(Acyl-carrier-protein)--UDP-N-acetylglucosamine O-acyltransferase</fullName>
        <ecNumber evidence="7">2.3.1.129</ecNumber>
    </submittedName>
</protein>
<dbReference type="OrthoDB" id="9807278at2"/>
<dbReference type="CDD" id="cd03351">
    <property type="entry name" value="LbH_UDP-GlcNAc_AT"/>
    <property type="match status" value="1"/>
</dbReference>